<keyword evidence="4" id="KW-1185">Reference proteome</keyword>
<evidence type="ECO:0000313" key="3">
    <source>
        <dbReference type="EMBL" id="MBD2534952.1"/>
    </source>
</evidence>
<dbReference type="SUPFAM" id="SSF50118">
    <property type="entry name" value="Cell growth inhibitor/plasmid maintenance toxic component"/>
    <property type="match status" value="1"/>
</dbReference>
<protein>
    <submittedName>
        <fullName evidence="3">Type II toxin-antitoxin system PemK/MazF family toxin</fullName>
    </submittedName>
</protein>
<dbReference type="InterPro" id="IPR003477">
    <property type="entry name" value="PemK-like"/>
</dbReference>
<comment type="similarity">
    <text evidence="1">Belongs to the PemK/MazF family.</text>
</comment>
<dbReference type="Gene3D" id="2.30.30.110">
    <property type="match status" value="1"/>
</dbReference>
<sequence length="105" mass="11903">MPESEKREEKGNRPAIVVQIDIATSPMLMIVPVTSSLGALRFPFTVRIEPSEQNGLTLPSVAMVFQLRAIDRKRIIQKIGELELQYLAQVDAEIWQMLKPKEAQE</sequence>
<name>A0ABR8DZP9_9NOSO</name>
<accession>A0ABR8DZP9</accession>
<gene>
    <name evidence="3" type="ORF">H6G97_38175</name>
</gene>
<organism evidence="3 4">
    <name type="scientific">Nostoc flagelliforme FACHB-838</name>
    <dbReference type="NCBI Taxonomy" id="2692904"/>
    <lineage>
        <taxon>Bacteria</taxon>
        <taxon>Bacillati</taxon>
        <taxon>Cyanobacteriota</taxon>
        <taxon>Cyanophyceae</taxon>
        <taxon>Nostocales</taxon>
        <taxon>Nostocaceae</taxon>
        <taxon>Nostoc</taxon>
    </lineage>
</organism>
<reference evidence="3 4" key="1">
    <citation type="journal article" date="2020" name="ISME J.">
        <title>Comparative genomics reveals insights into cyanobacterial evolution and habitat adaptation.</title>
        <authorList>
            <person name="Chen M.Y."/>
            <person name="Teng W.K."/>
            <person name="Zhao L."/>
            <person name="Hu C.X."/>
            <person name="Zhou Y.K."/>
            <person name="Han B.P."/>
            <person name="Song L.R."/>
            <person name="Shu W.S."/>
        </authorList>
    </citation>
    <scope>NUCLEOTIDE SEQUENCE [LARGE SCALE GENOMIC DNA]</scope>
    <source>
        <strain evidence="3 4">FACHB-838</strain>
    </source>
</reference>
<dbReference type="Proteomes" id="UP000623440">
    <property type="component" value="Unassembled WGS sequence"/>
</dbReference>
<dbReference type="Pfam" id="PF02452">
    <property type="entry name" value="PemK_toxin"/>
    <property type="match status" value="1"/>
</dbReference>
<evidence type="ECO:0000313" key="4">
    <source>
        <dbReference type="Proteomes" id="UP000623440"/>
    </source>
</evidence>
<dbReference type="EMBL" id="JACJSI010000215">
    <property type="protein sequence ID" value="MBD2534952.1"/>
    <property type="molecule type" value="Genomic_DNA"/>
</dbReference>
<evidence type="ECO:0000256" key="1">
    <source>
        <dbReference type="ARBA" id="ARBA00007521"/>
    </source>
</evidence>
<dbReference type="PANTHER" id="PTHR33988">
    <property type="entry name" value="ENDORIBONUCLEASE MAZF-RELATED"/>
    <property type="match status" value="1"/>
</dbReference>
<proteinExistence type="inferred from homology"/>
<comment type="caution">
    <text evidence="3">The sequence shown here is derived from an EMBL/GenBank/DDBJ whole genome shotgun (WGS) entry which is preliminary data.</text>
</comment>
<keyword evidence="2" id="KW-1277">Toxin-antitoxin system</keyword>
<evidence type="ECO:0000256" key="2">
    <source>
        <dbReference type="ARBA" id="ARBA00022649"/>
    </source>
</evidence>
<dbReference type="InterPro" id="IPR011067">
    <property type="entry name" value="Plasmid_toxin/cell-grow_inhib"/>
</dbReference>